<keyword evidence="7" id="KW-1185">Reference proteome</keyword>
<comment type="caution">
    <text evidence="6">The sequence shown here is derived from an EMBL/GenBank/DDBJ whole genome shotgun (WGS) entry which is preliminary data.</text>
</comment>
<accession>A0ABR1FJB1</accession>
<evidence type="ECO:0000256" key="4">
    <source>
        <dbReference type="ARBA" id="ARBA00023136"/>
    </source>
</evidence>
<dbReference type="Proteomes" id="UP001363151">
    <property type="component" value="Unassembled WGS sequence"/>
</dbReference>
<keyword evidence="3" id="KW-1133">Transmembrane helix</keyword>
<dbReference type="InterPro" id="IPR013785">
    <property type="entry name" value="Aldolase_TIM"/>
</dbReference>
<evidence type="ECO:0000256" key="1">
    <source>
        <dbReference type="ARBA" id="ARBA00004141"/>
    </source>
</evidence>
<reference evidence="6 7" key="1">
    <citation type="submission" date="2024-03" db="EMBL/GenBank/DDBJ databases">
        <title>Aureococcus anophagefferens CCMP1851 and Kratosvirus quantuckense: Draft genome of a second virus-susceptible host strain in the model system.</title>
        <authorList>
            <person name="Chase E."/>
            <person name="Truchon A.R."/>
            <person name="Schepens W."/>
            <person name="Wilhelm S.W."/>
        </authorList>
    </citation>
    <scope>NUCLEOTIDE SEQUENCE [LARGE SCALE GENOMIC DNA]</scope>
    <source>
        <strain evidence="6 7">CCMP1851</strain>
    </source>
</reference>
<keyword evidence="2" id="KW-0812">Transmembrane</keyword>
<evidence type="ECO:0000256" key="3">
    <source>
        <dbReference type="ARBA" id="ARBA00022989"/>
    </source>
</evidence>
<protein>
    <submittedName>
        <fullName evidence="6">Uncharacterized protein</fullName>
    </submittedName>
</protein>
<dbReference type="EMBL" id="JBBJCI010000372">
    <property type="protein sequence ID" value="KAK7231925.1"/>
    <property type="molecule type" value="Genomic_DNA"/>
</dbReference>
<proteinExistence type="predicted"/>
<name>A0ABR1FJB1_AURAN</name>
<feature type="signal peptide" evidence="5">
    <location>
        <begin position="1"/>
        <end position="17"/>
    </location>
</feature>
<comment type="subcellular location">
    <subcellularLocation>
        <location evidence="1">Membrane</location>
        <topology evidence="1">Multi-pass membrane protein</topology>
    </subcellularLocation>
</comment>
<dbReference type="SUPFAM" id="SSF51445">
    <property type="entry name" value="(Trans)glycosidases"/>
    <property type="match status" value="1"/>
</dbReference>
<evidence type="ECO:0000256" key="5">
    <source>
        <dbReference type="SAM" id="SignalP"/>
    </source>
</evidence>
<evidence type="ECO:0000313" key="7">
    <source>
        <dbReference type="Proteomes" id="UP001363151"/>
    </source>
</evidence>
<keyword evidence="5" id="KW-0732">Signal</keyword>
<evidence type="ECO:0000256" key="2">
    <source>
        <dbReference type="ARBA" id="ARBA00022692"/>
    </source>
</evidence>
<dbReference type="InterPro" id="IPR017853">
    <property type="entry name" value="GH"/>
</dbReference>
<sequence>MLLLGLVAGASAQLASLKPIGASQALDVSVSDDGAFELRFGGSAWFRGGDVKVRSDGAAYSLAEKTLKHVNTTRTTGADGFGAYEATAVSWDARRVARRHRAAGRRCASGATAAVHWRGDMLGSAAVGNTSNLTDLAGGLEDTGPVCFFDDDAAAVVSAASSFMSANHVLGDDGALTFGLMGRVKAVPAGHVVETIVHFSKDGVNGAMDAWGAALLGRYGKDRAVAEADFTVNYLGYSTDNGAFYYYGSEKNKTMEDTILDVHAYAEAAGIPYRYVLLDSWWYYGRRTRAASANWTARPDVFPSGMRHVRDATGWPIVAHNRYWSGETVYAKQNGGDFDFIIEEGAGGKHGGSWAFPDDPAFWDHLIGTAADDWGLATYEQDWLFNEFSAMAAPLESATLARDWLAAMNDAALRHDVTIQYCMSWSRHMLQSVELQAVTQARASGDYHAGDGQWQTG</sequence>
<keyword evidence="4" id="KW-0472">Membrane</keyword>
<evidence type="ECO:0000313" key="6">
    <source>
        <dbReference type="EMBL" id="KAK7231925.1"/>
    </source>
</evidence>
<gene>
    <name evidence="6" type="ORF">SO694_00083057</name>
</gene>
<dbReference type="PANTHER" id="PTHR31733">
    <property type="entry name" value="RIBONUCLEASE KAPPA"/>
    <property type="match status" value="1"/>
</dbReference>
<feature type="chain" id="PRO_5045398071" evidence="5">
    <location>
        <begin position="18"/>
        <end position="457"/>
    </location>
</feature>
<organism evidence="6 7">
    <name type="scientific">Aureococcus anophagefferens</name>
    <name type="common">Harmful bloom alga</name>
    <dbReference type="NCBI Taxonomy" id="44056"/>
    <lineage>
        <taxon>Eukaryota</taxon>
        <taxon>Sar</taxon>
        <taxon>Stramenopiles</taxon>
        <taxon>Ochrophyta</taxon>
        <taxon>Pelagophyceae</taxon>
        <taxon>Pelagomonadales</taxon>
        <taxon>Pelagomonadaceae</taxon>
        <taxon>Aureococcus</taxon>
    </lineage>
</organism>
<dbReference type="Gene3D" id="3.20.20.70">
    <property type="entry name" value="Aldolase class I"/>
    <property type="match status" value="1"/>
</dbReference>
<dbReference type="InterPro" id="IPR026770">
    <property type="entry name" value="RNase_K"/>
</dbReference>